<dbReference type="Gene3D" id="3.40.1360.10">
    <property type="match status" value="1"/>
</dbReference>
<accession>A0A413TY33</accession>
<evidence type="ECO:0000256" key="1">
    <source>
        <dbReference type="SAM" id="MobiDB-lite"/>
    </source>
</evidence>
<evidence type="ECO:0000313" key="4">
    <source>
        <dbReference type="Proteomes" id="UP000283492"/>
    </source>
</evidence>
<dbReference type="AlphaFoldDB" id="A0A413TY33"/>
<gene>
    <name evidence="3" type="ORF">DW914_06530</name>
</gene>
<dbReference type="Pfam" id="PF13155">
    <property type="entry name" value="Toprim_2"/>
    <property type="match status" value="1"/>
</dbReference>
<dbReference type="InterPro" id="IPR006171">
    <property type="entry name" value="TOPRIM_dom"/>
</dbReference>
<dbReference type="InterPro" id="IPR034154">
    <property type="entry name" value="TOPRIM_DnaG/twinkle"/>
</dbReference>
<dbReference type="SMART" id="SM00493">
    <property type="entry name" value="TOPRIM"/>
    <property type="match status" value="1"/>
</dbReference>
<dbReference type="SUPFAM" id="SSF56731">
    <property type="entry name" value="DNA primase core"/>
    <property type="match status" value="1"/>
</dbReference>
<dbReference type="SUPFAM" id="SSF57783">
    <property type="entry name" value="Zinc beta-ribbon"/>
    <property type="match status" value="1"/>
</dbReference>
<feature type="domain" description="Toprim" evidence="2">
    <location>
        <begin position="246"/>
        <end position="326"/>
    </location>
</feature>
<dbReference type="Pfam" id="PF13154">
    <property type="entry name" value="DUF3991"/>
    <property type="match status" value="1"/>
</dbReference>
<reference evidence="3 4" key="1">
    <citation type="submission" date="2018-08" db="EMBL/GenBank/DDBJ databases">
        <title>A genome reference for cultivated species of the human gut microbiota.</title>
        <authorList>
            <person name="Zou Y."/>
            <person name="Xue W."/>
            <person name="Luo G."/>
        </authorList>
    </citation>
    <scope>NUCLEOTIDE SEQUENCE [LARGE SCALE GENOMIC DNA]</scope>
    <source>
        <strain evidence="3 4">AM42-1AC</strain>
    </source>
</reference>
<dbReference type="EMBL" id="QSFX01000008">
    <property type="protein sequence ID" value="RHA89872.1"/>
    <property type="molecule type" value="Genomic_DNA"/>
</dbReference>
<protein>
    <submittedName>
        <fullName evidence="3">DUF3991 domain-containing protein</fullName>
    </submittedName>
</protein>
<dbReference type="RefSeq" id="WP_118580698.1">
    <property type="nucleotide sequence ID" value="NZ_CABJFX010000008.1"/>
</dbReference>
<dbReference type="Proteomes" id="UP000283492">
    <property type="component" value="Unassembled WGS sequence"/>
</dbReference>
<evidence type="ECO:0000259" key="2">
    <source>
        <dbReference type="SMART" id="SM00493"/>
    </source>
</evidence>
<proteinExistence type="predicted"/>
<dbReference type="CDD" id="cd01029">
    <property type="entry name" value="TOPRIM_primases"/>
    <property type="match status" value="1"/>
</dbReference>
<sequence>MGNATKKQIEYAQQISQALNISMPNAASFEAISKFISDNQRDFYRHNDEVVHQQIVDNIRIVDYASELGFTLVRRGKYFTLKEHDSVMIDPERNCFWRNSIGGGHGKTAYGGSVIDFAKHFSGLSMREIMVDFSARVKGMEHEAAPSIASVKEKGEFELPPRGADMRRAYAYLIKTRYIDQDVVQDFVNQKMLYQDQRGNCVFVSYDKDKQPVFACKRGTNTEKRFVADVENSDYEHGFYINNGSEKLIVTESVIDAMSIMSILKAKGIDYKSYDYLPLAGAAKFESLMNHLHDDVTREVNLALDNDEGGIQNAEKIKELIEKEGIDLDEHDWIPDYKDWNEEIKEAFKHGKSFADIKLEKELNTPIEQKKEKSFMELAKEEAKAKLDASTTSRNKQMEMELEYDE</sequence>
<comment type="caution">
    <text evidence="3">The sequence shown here is derived from an EMBL/GenBank/DDBJ whole genome shotgun (WGS) entry which is preliminary data.</text>
</comment>
<name>A0A413TY33_9FIRM</name>
<feature type="region of interest" description="Disordered" evidence="1">
    <location>
        <begin position="384"/>
        <end position="406"/>
    </location>
</feature>
<organism evidence="3 4">
    <name type="scientific">Roseburia inulinivorans</name>
    <dbReference type="NCBI Taxonomy" id="360807"/>
    <lineage>
        <taxon>Bacteria</taxon>
        <taxon>Bacillati</taxon>
        <taxon>Bacillota</taxon>
        <taxon>Clostridia</taxon>
        <taxon>Lachnospirales</taxon>
        <taxon>Lachnospiraceae</taxon>
        <taxon>Roseburia</taxon>
    </lineage>
</organism>
<evidence type="ECO:0000313" key="3">
    <source>
        <dbReference type="EMBL" id="RHA89872.1"/>
    </source>
</evidence>
<dbReference type="InterPro" id="IPR025054">
    <property type="entry name" value="DUF3991"/>
</dbReference>